<comment type="caution">
    <text evidence="4">The sequence shown here is derived from an EMBL/GenBank/DDBJ whole genome shotgun (WGS) entry which is preliminary data.</text>
</comment>
<dbReference type="PANTHER" id="PTHR43215">
    <property type="entry name" value="RADIAL SPOKE HEAD 1 HOMOLOG"/>
    <property type="match status" value="1"/>
</dbReference>
<protein>
    <recommendedName>
        <fullName evidence="3">Calpain catalytic domain-containing protein</fullName>
    </recommendedName>
</protein>
<evidence type="ECO:0000256" key="2">
    <source>
        <dbReference type="PROSITE-ProRule" id="PRU00239"/>
    </source>
</evidence>
<dbReference type="PROSITE" id="PS50203">
    <property type="entry name" value="CALPAIN_CAT"/>
    <property type="match status" value="1"/>
</dbReference>
<name>A0AAD1XIA0_EUPCR</name>
<proteinExistence type="predicted"/>
<reference evidence="4" key="1">
    <citation type="submission" date="2023-07" db="EMBL/GenBank/DDBJ databases">
        <authorList>
            <consortium name="AG Swart"/>
            <person name="Singh M."/>
            <person name="Singh A."/>
            <person name="Seah K."/>
            <person name="Emmerich C."/>
        </authorList>
    </citation>
    <scope>NUCLEOTIDE SEQUENCE</scope>
    <source>
        <strain evidence="4">DP1</strain>
    </source>
</reference>
<dbReference type="GO" id="GO:0005829">
    <property type="term" value="C:cytosol"/>
    <property type="evidence" value="ECO:0007669"/>
    <property type="project" value="TreeGrafter"/>
</dbReference>
<dbReference type="Gene3D" id="2.20.110.10">
    <property type="entry name" value="Histone H3 K4-specific methyltransferase SET7/9 N-terminal domain"/>
    <property type="match status" value="3"/>
</dbReference>
<dbReference type="GO" id="GO:0006508">
    <property type="term" value="P:proteolysis"/>
    <property type="evidence" value="ECO:0007669"/>
    <property type="project" value="InterPro"/>
</dbReference>
<dbReference type="InterPro" id="IPR003409">
    <property type="entry name" value="MORN"/>
</dbReference>
<dbReference type="InterPro" id="IPR001300">
    <property type="entry name" value="Peptidase_C2_calpain_cat"/>
</dbReference>
<dbReference type="AlphaFoldDB" id="A0AAD1XIA0"/>
<dbReference type="PANTHER" id="PTHR43215:SF14">
    <property type="entry name" value="RADIAL SPOKE HEAD 1 HOMOLOG"/>
    <property type="match status" value="1"/>
</dbReference>
<dbReference type="SUPFAM" id="SSF82185">
    <property type="entry name" value="Histone H3 K4-specific methyltransferase SET7/9 N-terminal domain"/>
    <property type="match status" value="2"/>
</dbReference>
<gene>
    <name evidence="4" type="ORF">ECRASSUSDP1_LOCUS14558</name>
</gene>
<feature type="domain" description="Calpain catalytic" evidence="3">
    <location>
        <begin position="317"/>
        <end position="477"/>
    </location>
</feature>
<sequence>MSKPASLKQNGAKFERREYSKDSYYLGYMVKFKKQGKGTMVYSKKSYYEGEWHQDSKHGQGSMVFENGDRYTGQWADDKYHGYGEFISATHSYYKGDWRNGHKQGKADELTEDGERYIGDYCYIPTENGMQSCRHGKGKIIYEVGGCESYEGEWDTNKFHGSGMERYRSGNYFQGEFYKGKKEGKGSLYFKNLTYLTGEWLNGTLEGFATSTTGPDDILLHEIGNRNLREVQARGMYSETVRNGKFRVYFQDTKYLDCVYDKGVKNGRGYLYLTPKKYLKISFNNDVAIEVEEVYSSKMPLTCTPFNIILEMNKEEDFKDPDFLPILESICDDEMNLEYGEYGWLSPDEISQKRFKIFPQDRDFEIDFEDNTSQHIIVLLNLLSKDITHLASMIRLPQTKNYPKFLTVAVYVDGNRIDMLLDTYIVVDENEQPIYHDEALTHYLWSSFVIKALAKVYGSYAELENQTLGQLLKTVYGPAFLESQLGLLDDYIGTPIEKLIIKGSKSSIINLCRALHSVILKIKDNYYIILKCNEKAISIADIVSASQKNISWENFKEMLKEDRDESLIRRSSTITSAMPNEVAPAQCIFSSIYNPKNCKIYQTEVIRKVPVDMGFHHIFFEFKMITRGSVFINIINKTLHDNSKDVLTKLSKLAPCMYILAKKVRKSPEDLAKMVDSSKIDPKMLKHDDTVQFLIKTGKIKDLHDYEFVDGYCQVKNNRLGKHHLLTPGTYVIAVETQVLLKPSTAKYDIEEDFSQATETIQKIVNFSISTVSSQIPVTLREIRMNSDRFLKRSLQSCTQKYSKIVPLSVSNLVPDCKRQVDELEKIQIRMCTRLDLGYVLFLENNSDSYNLEFYNEYECKNMTVLGTYAGKSGSLDGGVVNKSVNIQIGLKPGQKQILVFKQMNGKPFMIKGGEFQIQFSRVRF</sequence>
<evidence type="ECO:0000313" key="5">
    <source>
        <dbReference type="Proteomes" id="UP001295684"/>
    </source>
</evidence>
<dbReference type="Proteomes" id="UP001295684">
    <property type="component" value="Unassembled WGS sequence"/>
</dbReference>
<dbReference type="GO" id="GO:0004198">
    <property type="term" value="F:calcium-dependent cysteine-type endopeptidase activity"/>
    <property type="evidence" value="ECO:0007669"/>
    <property type="project" value="InterPro"/>
</dbReference>
<dbReference type="InterPro" id="IPR038765">
    <property type="entry name" value="Papain-like_cys_pep_sf"/>
</dbReference>
<dbReference type="SUPFAM" id="SSF54001">
    <property type="entry name" value="Cysteine proteinases"/>
    <property type="match status" value="1"/>
</dbReference>
<evidence type="ECO:0000313" key="4">
    <source>
        <dbReference type="EMBL" id="CAI2373218.1"/>
    </source>
</evidence>
<organism evidence="4 5">
    <name type="scientific">Euplotes crassus</name>
    <dbReference type="NCBI Taxonomy" id="5936"/>
    <lineage>
        <taxon>Eukaryota</taxon>
        <taxon>Sar</taxon>
        <taxon>Alveolata</taxon>
        <taxon>Ciliophora</taxon>
        <taxon>Intramacronucleata</taxon>
        <taxon>Spirotrichea</taxon>
        <taxon>Hypotrichia</taxon>
        <taxon>Euplotida</taxon>
        <taxon>Euplotidae</taxon>
        <taxon>Moneuplotes</taxon>
    </lineage>
</organism>
<keyword evidence="5" id="KW-1185">Reference proteome</keyword>
<dbReference type="EMBL" id="CAMPGE010014552">
    <property type="protein sequence ID" value="CAI2373218.1"/>
    <property type="molecule type" value="Genomic_DNA"/>
</dbReference>
<comment type="caution">
    <text evidence="2">Lacks conserved residue(s) required for the propagation of feature annotation.</text>
</comment>
<dbReference type="SMART" id="SM00698">
    <property type="entry name" value="MORN"/>
    <property type="match status" value="5"/>
</dbReference>
<dbReference type="Pfam" id="PF02493">
    <property type="entry name" value="MORN"/>
    <property type="match status" value="5"/>
</dbReference>
<evidence type="ECO:0000259" key="3">
    <source>
        <dbReference type="PROSITE" id="PS50203"/>
    </source>
</evidence>
<keyword evidence="1" id="KW-0677">Repeat</keyword>
<evidence type="ECO:0000256" key="1">
    <source>
        <dbReference type="ARBA" id="ARBA00022737"/>
    </source>
</evidence>
<accession>A0AAD1XIA0</accession>
<dbReference type="Pfam" id="PF00648">
    <property type="entry name" value="Peptidase_C2"/>
    <property type="match status" value="1"/>
</dbReference>